<comment type="caution">
    <text evidence="1">The sequence shown here is derived from an EMBL/GenBank/DDBJ whole genome shotgun (WGS) entry which is preliminary data.</text>
</comment>
<accession>A0AAN7SPN7</accession>
<dbReference type="PANTHER" id="PTHR37162">
    <property type="entry name" value="HAT FAMILY DIMERISATION DOMAINCONTAINING PROTEIN-RELATED"/>
    <property type="match status" value="1"/>
</dbReference>
<evidence type="ECO:0000313" key="2">
    <source>
        <dbReference type="Proteomes" id="UP001353858"/>
    </source>
</evidence>
<dbReference type="Proteomes" id="UP001353858">
    <property type="component" value="Unassembled WGS sequence"/>
</dbReference>
<proteinExistence type="predicted"/>
<evidence type="ECO:0000313" key="1">
    <source>
        <dbReference type="EMBL" id="KAK4881503.1"/>
    </source>
</evidence>
<keyword evidence="2" id="KW-1185">Reference proteome</keyword>
<dbReference type="InterPro" id="IPR012337">
    <property type="entry name" value="RNaseH-like_sf"/>
</dbReference>
<dbReference type="PANTHER" id="PTHR37162:SF10">
    <property type="entry name" value="DUF4371 DOMAIN-CONTAINING PROTEIN"/>
    <property type="match status" value="1"/>
</dbReference>
<organism evidence="1 2">
    <name type="scientific">Aquatica leii</name>
    <dbReference type="NCBI Taxonomy" id="1421715"/>
    <lineage>
        <taxon>Eukaryota</taxon>
        <taxon>Metazoa</taxon>
        <taxon>Ecdysozoa</taxon>
        <taxon>Arthropoda</taxon>
        <taxon>Hexapoda</taxon>
        <taxon>Insecta</taxon>
        <taxon>Pterygota</taxon>
        <taxon>Neoptera</taxon>
        <taxon>Endopterygota</taxon>
        <taxon>Coleoptera</taxon>
        <taxon>Polyphaga</taxon>
        <taxon>Elateriformia</taxon>
        <taxon>Elateroidea</taxon>
        <taxon>Lampyridae</taxon>
        <taxon>Luciolinae</taxon>
        <taxon>Aquatica</taxon>
    </lineage>
</organism>
<reference evidence="2" key="1">
    <citation type="submission" date="2023-01" db="EMBL/GenBank/DDBJ databases">
        <title>Key to firefly adult light organ development and bioluminescence: homeobox transcription factors regulate luciferase expression and transportation to peroxisome.</title>
        <authorList>
            <person name="Fu X."/>
        </authorList>
    </citation>
    <scope>NUCLEOTIDE SEQUENCE [LARGE SCALE GENOMIC DNA]</scope>
</reference>
<protein>
    <submittedName>
        <fullName evidence="1">Uncharacterized protein</fullName>
    </submittedName>
</protein>
<gene>
    <name evidence="1" type="ORF">RN001_004822</name>
</gene>
<name>A0AAN7SPN7_9COLE</name>
<sequence>MSDFSDSDTDNLCKSDGIPSKKAKRLTKYNVNWENSYSWLRQVKENSYKASCCLCNKEFSCGHGGVADIKQRASTKSHMAIVSSRASSTLTKYFMKPETSALETNDKIAAGELTSVYHTVKHSLSYSSMDCTHKLLPYICSDSKIAQSFSCGRTKAEAIVCEVLAKESLKNILNIIQEKNLYFSIATDASNKKNRKMFPICVRFFDYNTGIENRLLEFVECNDECANQVSKLLIGTLEKNGLSLNKVSAFAADNTNVNFGRNHSIYTLLLAENNKIVKAGCPVHILHNAAKYSTDKLEVDVESLILKICSHFSRSAKRRADLKLQFEANEMQWEEIIKHVATRFLSLGPAAERVLKIWPAIKLHFLEFRNECPRLLEKIITSEEEEKKTLAYLSFLHNVMFSVEATMKKIESDSLSVVEMHAQMHGIREKIKQRIKDKFFGSQAREIMSGLSINAKEFIENDFLQFYTNFLGYLLSRYDFSENNILSQMLFLNVKSPINYDHFQKAAELLRIDQLNMDSLYEEF</sequence>
<dbReference type="AlphaFoldDB" id="A0AAN7SPN7"/>
<dbReference type="SUPFAM" id="SSF53098">
    <property type="entry name" value="Ribonuclease H-like"/>
    <property type="match status" value="1"/>
</dbReference>
<dbReference type="EMBL" id="JARPUR010000002">
    <property type="protein sequence ID" value="KAK4881503.1"/>
    <property type="molecule type" value="Genomic_DNA"/>
</dbReference>